<dbReference type="AlphaFoldDB" id="A0A381WBJ1"/>
<evidence type="ECO:0000256" key="1">
    <source>
        <dbReference type="ARBA" id="ARBA00023163"/>
    </source>
</evidence>
<dbReference type="InterPro" id="IPR007759">
    <property type="entry name" value="Asxl_HARE-HTH"/>
</dbReference>
<evidence type="ECO:0000259" key="2">
    <source>
        <dbReference type="PROSITE" id="PS51913"/>
    </source>
</evidence>
<dbReference type="GO" id="GO:0006355">
    <property type="term" value="P:regulation of DNA-templated transcription"/>
    <property type="evidence" value="ECO:0007669"/>
    <property type="project" value="InterPro"/>
</dbReference>
<dbReference type="PROSITE" id="PS51913">
    <property type="entry name" value="HTH_HARE"/>
    <property type="match status" value="1"/>
</dbReference>
<proteinExistence type="predicted"/>
<name>A0A381WBJ1_9ZZZZ</name>
<accession>A0A381WBJ1</accession>
<dbReference type="Pfam" id="PF05066">
    <property type="entry name" value="HARE-HTH"/>
    <property type="match status" value="1"/>
</dbReference>
<keyword evidence="1" id="KW-0804">Transcription</keyword>
<dbReference type="EMBL" id="UINC01011143">
    <property type="protein sequence ID" value="SVA49303.1"/>
    <property type="molecule type" value="Genomic_DNA"/>
</dbReference>
<protein>
    <recommendedName>
        <fullName evidence="2">HTH HARE-type domain-containing protein</fullName>
    </recommendedName>
</protein>
<evidence type="ECO:0000313" key="3">
    <source>
        <dbReference type="EMBL" id="SVA49303.1"/>
    </source>
</evidence>
<organism evidence="3">
    <name type="scientific">marine metagenome</name>
    <dbReference type="NCBI Taxonomy" id="408172"/>
    <lineage>
        <taxon>unclassified sequences</taxon>
        <taxon>metagenomes</taxon>
        <taxon>ecological metagenomes</taxon>
    </lineage>
</organism>
<sequence>MTDTTLRGAIIAVMTREGSAMHYRAITEGITAEDLGRSETVATPSDVNGVITTSLDTEGKDSPFERVGGEYYALRGQATESADREEYLPDLEPIYVCEMCGMSVGTITCGRCGKELTQETATTEDYRTINVSVCPDGHGMVKSPVCCGQDMVFLVD</sequence>
<gene>
    <name evidence="3" type="ORF">METZ01_LOCUS102157</name>
</gene>
<feature type="domain" description="HTH HARE-type" evidence="2">
    <location>
        <begin position="4"/>
        <end position="77"/>
    </location>
</feature>
<reference evidence="3" key="1">
    <citation type="submission" date="2018-05" db="EMBL/GenBank/DDBJ databases">
        <authorList>
            <person name="Lanie J.A."/>
            <person name="Ng W.-L."/>
            <person name="Kazmierczak K.M."/>
            <person name="Andrzejewski T.M."/>
            <person name="Davidsen T.M."/>
            <person name="Wayne K.J."/>
            <person name="Tettelin H."/>
            <person name="Glass J.I."/>
            <person name="Rusch D."/>
            <person name="Podicherti R."/>
            <person name="Tsui H.-C.T."/>
            <person name="Winkler M.E."/>
        </authorList>
    </citation>
    <scope>NUCLEOTIDE SEQUENCE</scope>
</reference>